<reference evidence="1 2" key="1">
    <citation type="journal article" date="2019" name="Nat. Ecol. Evol.">
        <title>Megaphylogeny resolves global patterns of mushroom evolution.</title>
        <authorList>
            <person name="Varga T."/>
            <person name="Krizsan K."/>
            <person name="Foldi C."/>
            <person name="Dima B."/>
            <person name="Sanchez-Garcia M."/>
            <person name="Sanchez-Ramirez S."/>
            <person name="Szollosi G.J."/>
            <person name="Szarkandi J.G."/>
            <person name="Papp V."/>
            <person name="Albert L."/>
            <person name="Andreopoulos W."/>
            <person name="Angelini C."/>
            <person name="Antonin V."/>
            <person name="Barry K.W."/>
            <person name="Bougher N.L."/>
            <person name="Buchanan P."/>
            <person name="Buyck B."/>
            <person name="Bense V."/>
            <person name="Catcheside P."/>
            <person name="Chovatia M."/>
            <person name="Cooper J."/>
            <person name="Damon W."/>
            <person name="Desjardin D."/>
            <person name="Finy P."/>
            <person name="Geml J."/>
            <person name="Haridas S."/>
            <person name="Hughes K."/>
            <person name="Justo A."/>
            <person name="Karasinski D."/>
            <person name="Kautmanova I."/>
            <person name="Kiss B."/>
            <person name="Kocsube S."/>
            <person name="Kotiranta H."/>
            <person name="LaButti K.M."/>
            <person name="Lechner B.E."/>
            <person name="Liimatainen K."/>
            <person name="Lipzen A."/>
            <person name="Lukacs Z."/>
            <person name="Mihaltcheva S."/>
            <person name="Morgado L.N."/>
            <person name="Niskanen T."/>
            <person name="Noordeloos M.E."/>
            <person name="Ohm R.A."/>
            <person name="Ortiz-Santana B."/>
            <person name="Ovrebo C."/>
            <person name="Racz N."/>
            <person name="Riley R."/>
            <person name="Savchenko A."/>
            <person name="Shiryaev A."/>
            <person name="Soop K."/>
            <person name="Spirin V."/>
            <person name="Szebenyi C."/>
            <person name="Tomsovsky M."/>
            <person name="Tulloss R.E."/>
            <person name="Uehling J."/>
            <person name="Grigoriev I.V."/>
            <person name="Vagvolgyi C."/>
            <person name="Papp T."/>
            <person name="Martin F.M."/>
            <person name="Miettinen O."/>
            <person name="Hibbett D.S."/>
            <person name="Nagy L.G."/>
        </authorList>
    </citation>
    <scope>NUCLEOTIDE SEQUENCE [LARGE SCALE GENOMIC DNA]</scope>
    <source>
        <strain evidence="1 2">NL-1719</strain>
    </source>
</reference>
<proteinExistence type="predicted"/>
<keyword evidence="2" id="KW-1185">Reference proteome</keyword>
<evidence type="ECO:0000313" key="2">
    <source>
        <dbReference type="Proteomes" id="UP000308600"/>
    </source>
</evidence>
<accession>A0ACD2ZXY5</accession>
<sequence length="637" mass="70151">MPAASHHSSPSTSDEEVEASTPQKRQVLPPKPVSLDVLERRIARLQEQNERQAEELKQHKVSESRRRKSSRPADPLDDEFGSIEADDDEDDEELEAASTIRTSSKPSSRATSTSSNPRTTASRDPNWKPLLGEPIAVRDLSKFKDEFQRIGGALLAKRQMWLCKDEDFWARPPPRAGWELNAPERMDSEKALLDWMWFDIYNETPSRFRPFLGHSDMYRSIIKGNDDARKHILDKFREAIAFAYGLKPHMLKAKFDPSDAPEIQALMVWPEEKDDGIKTKEERARDAALKEIFPPFCFPPQVRSDGTVARVLDMAKVFSKEDELPIILKGALYCTGNGISPRPACYGELWKVKDTHLPSMAWVTASTRFILSKDDAFYATGKKTGTSYRDDYNHTVDYLNRLKKDSPLVLHRLLRMWNKSAYAAGPEADEQEVEAEAKVSKTTMKSKALRATVRDMMGLTLGDSEGGDAGGARRRVQQEDEALEYGSTEMIATPTTPTAVRTTAPTAVKTVTPTAVRTTMPTATAAAVAPIRAGVTGTTALTLLARIEASPPQAQAEMQMQIAASAATSLSALTDLTEDSSSVVLPAPPAKKGAVVRGAAKAKAKAKAKVTKAAAATDEDSMEAPAQRKTRAHTSNK</sequence>
<gene>
    <name evidence="1" type="ORF">BDN72DRAFT_906866</name>
</gene>
<dbReference type="EMBL" id="ML209462">
    <property type="protein sequence ID" value="TFK58305.1"/>
    <property type="molecule type" value="Genomic_DNA"/>
</dbReference>
<name>A0ACD2ZXY5_9AGAR</name>
<organism evidence="1 2">
    <name type="scientific">Pluteus cervinus</name>
    <dbReference type="NCBI Taxonomy" id="181527"/>
    <lineage>
        <taxon>Eukaryota</taxon>
        <taxon>Fungi</taxon>
        <taxon>Dikarya</taxon>
        <taxon>Basidiomycota</taxon>
        <taxon>Agaricomycotina</taxon>
        <taxon>Agaricomycetes</taxon>
        <taxon>Agaricomycetidae</taxon>
        <taxon>Agaricales</taxon>
        <taxon>Pluteineae</taxon>
        <taxon>Pluteaceae</taxon>
        <taxon>Pluteus</taxon>
    </lineage>
</organism>
<protein>
    <submittedName>
        <fullName evidence="1">Uncharacterized protein</fullName>
    </submittedName>
</protein>
<dbReference type="Proteomes" id="UP000308600">
    <property type="component" value="Unassembled WGS sequence"/>
</dbReference>
<evidence type="ECO:0000313" key="1">
    <source>
        <dbReference type="EMBL" id="TFK58305.1"/>
    </source>
</evidence>